<organism evidence="2 3">
    <name type="scientific">Mycena maculata</name>
    <dbReference type="NCBI Taxonomy" id="230809"/>
    <lineage>
        <taxon>Eukaryota</taxon>
        <taxon>Fungi</taxon>
        <taxon>Dikarya</taxon>
        <taxon>Basidiomycota</taxon>
        <taxon>Agaricomycotina</taxon>
        <taxon>Agaricomycetes</taxon>
        <taxon>Agaricomycetidae</taxon>
        <taxon>Agaricales</taxon>
        <taxon>Marasmiineae</taxon>
        <taxon>Mycenaceae</taxon>
        <taxon>Mycena</taxon>
    </lineage>
</organism>
<dbReference type="Proteomes" id="UP001215280">
    <property type="component" value="Unassembled WGS sequence"/>
</dbReference>
<feature type="compositionally biased region" description="Basic residues" evidence="1">
    <location>
        <begin position="635"/>
        <end position="647"/>
    </location>
</feature>
<accession>A0AAD7HUJ0</accession>
<sequence length="658" mass="73326">MCTSPSFGANRTYHISNNLQWFSGSLYCWIPIASQVAACFASSFDDPLPASDPIDKDIRNSLNQTLVIADLGSCWIALSRTIFDLFVPDAPVGPAAIQNCATGFWKQQELLLREQIILHSRAENLTTGNSENVVIDCLREQLEEVLGRLRVIPALPLRDKFYPEFANISSPLQLATLYLRLGLRLLVFAFISASDSVSDHVSTLSSSLVAFPSVGGAASILAQSEFGPLVVSPFRHLRLNLASVAVNFQAEVSVGRQNDLIETAYSQAQRLWLIDRAKEGEMDVAAHSLYCHKPLVYDDVREAEMEEREFFLLFPSFEDALNVQPSAKSSPSSRIQAEEMQQLVNLHHLISRSDPSPGGIFYQLRERELEGLLKTRFDSLTDTLDDETPVNLNKPYNFYADANILEARKAVAVVATLQTRLQVLSQAKMFADGVAEWSMTRTIRGPLDATDREQQDPTQTVTDYLTTLIPLLDDFICTSPLGQFHAHMQLLGSFELYCVRLADTKTGFLQDTLNCVGRILHATQSHYGLFSQQVSTKLSEQRNGIRATAPKSDGLRRGGERTSRDFVVSSFSPWMETNYGLGRAKDCGIKCLIGHGLRMSLRKKYKILGRSRPSGSFPAIRRNTRIQAYFLTAKKPKPNVPNKHKILKRDDNEGGNVG</sequence>
<feature type="region of interest" description="Disordered" evidence="1">
    <location>
        <begin position="635"/>
        <end position="658"/>
    </location>
</feature>
<comment type="caution">
    <text evidence="2">The sequence shown here is derived from an EMBL/GenBank/DDBJ whole genome shotgun (WGS) entry which is preliminary data.</text>
</comment>
<gene>
    <name evidence="2" type="ORF">DFH07DRAFT_999825</name>
</gene>
<protein>
    <submittedName>
        <fullName evidence="2">Uncharacterized protein</fullName>
    </submittedName>
</protein>
<reference evidence="2" key="1">
    <citation type="submission" date="2023-03" db="EMBL/GenBank/DDBJ databases">
        <title>Massive genome expansion in bonnet fungi (Mycena s.s.) driven by repeated elements and novel gene families across ecological guilds.</title>
        <authorList>
            <consortium name="Lawrence Berkeley National Laboratory"/>
            <person name="Harder C.B."/>
            <person name="Miyauchi S."/>
            <person name="Viragh M."/>
            <person name="Kuo A."/>
            <person name="Thoen E."/>
            <person name="Andreopoulos B."/>
            <person name="Lu D."/>
            <person name="Skrede I."/>
            <person name="Drula E."/>
            <person name="Henrissat B."/>
            <person name="Morin E."/>
            <person name="Kohler A."/>
            <person name="Barry K."/>
            <person name="LaButti K."/>
            <person name="Morin E."/>
            <person name="Salamov A."/>
            <person name="Lipzen A."/>
            <person name="Mereny Z."/>
            <person name="Hegedus B."/>
            <person name="Baldrian P."/>
            <person name="Stursova M."/>
            <person name="Weitz H."/>
            <person name="Taylor A."/>
            <person name="Grigoriev I.V."/>
            <person name="Nagy L.G."/>
            <person name="Martin F."/>
            <person name="Kauserud H."/>
        </authorList>
    </citation>
    <scope>NUCLEOTIDE SEQUENCE</scope>
    <source>
        <strain evidence="2">CBHHK188m</strain>
    </source>
</reference>
<name>A0AAD7HUJ0_9AGAR</name>
<proteinExistence type="predicted"/>
<dbReference type="AlphaFoldDB" id="A0AAD7HUJ0"/>
<dbReference type="EMBL" id="JARJLG010000210">
    <property type="protein sequence ID" value="KAJ7727646.1"/>
    <property type="molecule type" value="Genomic_DNA"/>
</dbReference>
<evidence type="ECO:0000313" key="2">
    <source>
        <dbReference type="EMBL" id="KAJ7727646.1"/>
    </source>
</evidence>
<evidence type="ECO:0000313" key="3">
    <source>
        <dbReference type="Proteomes" id="UP001215280"/>
    </source>
</evidence>
<keyword evidence="3" id="KW-1185">Reference proteome</keyword>
<evidence type="ECO:0000256" key="1">
    <source>
        <dbReference type="SAM" id="MobiDB-lite"/>
    </source>
</evidence>